<dbReference type="AlphaFoldDB" id="A0A7K3LPD5"/>
<evidence type="ECO:0000313" key="2">
    <source>
        <dbReference type="EMBL" id="NDK90036.1"/>
    </source>
</evidence>
<dbReference type="EMBL" id="JAADZU010000028">
    <property type="protein sequence ID" value="NDK90036.1"/>
    <property type="molecule type" value="Genomic_DNA"/>
</dbReference>
<dbReference type="InterPro" id="IPR006058">
    <property type="entry name" value="2Fe2S_fd_BS"/>
</dbReference>
<feature type="domain" description="2Fe-2S ferredoxin-type" evidence="1">
    <location>
        <begin position="14"/>
        <end position="85"/>
    </location>
</feature>
<organism evidence="2 3">
    <name type="scientific">Gordonia desulfuricans</name>
    <dbReference type="NCBI Taxonomy" id="89051"/>
    <lineage>
        <taxon>Bacteria</taxon>
        <taxon>Bacillati</taxon>
        <taxon>Actinomycetota</taxon>
        <taxon>Actinomycetes</taxon>
        <taxon>Mycobacteriales</taxon>
        <taxon>Gordoniaceae</taxon>
        <taxon>Gordonia</taxon>
    </lineage>
</organism>
<dbReference type="InterPro" id="IPR036010">
    <property type="entry name" value="2Fe-2S_ferredoxin-like_sf"/>
</dbReference>
<evidence type="ECO:0000313" key="3">
    <source>
        <dbReference type="Proteomes" id="UP000466307"/>
    </source>
</evidence>
<protein>
    <submittedName>
        <fullName evidence="2">2Fe-2S iron-sulfur cluster binding domain-containing protein</fullName>
    </submittedName>
</protein>
<dbReference type="GO" id="GO:0051537">
    <property type="term" value="F:2 iron, 2 sulfur cluster binding"/>
    <property type="evidence" value="ECO:0007669"/>
    <property type="project" value="InterPro"/>
</dbReference>
<dbReference type="PROSITE" id="PS00197">
    <property type="entry name" value="2FE2S_FER_1"/>
    <property type="match status" value="1"/>
</dbReference>
<name>A0A7K3LPD5_9ACTN</name>
<evidence type="ECO:0000259" key="1">
    <source>
        <dbReference type="Pfam" id="PF00111"/>
    </source>
</evidence>
<dbReference type="InterPro" id="IPR012675">
    <property type="entry name" value="Beta-grasp_dom_sf"/>
</dbReference>
<proteinExistence type="predicted"/>
<keyword evidence="3" id="KW-1185">Reference proteome</keyword>
<dbReference type="Proteomes" id="UP000466307">
    <property type="component" value="Unassembled WGS sequence"/>
</dbReference>
<dbReference type="InterPro" id="IPR001041">
    <property type="entry name" value="2Fe-2S_ferredoxin-type"/>
</dbReference>
<dbReference type="Gene3D" id="3.10.20.30">
    <property type="match status" value="1"/>
</dbReference>
<dbReference type="Pfam" id="PF00111">
    <property type="entry name" value="Fer2"/>
    <property type="match status" value="1"/>
</dbReference>
<sequence length="94" mass="10026">MDVSANRPFEIELARTGEVVVVPSDRSALSVLMAARDGLDSNCLRGECGACVQTLMSGEPDHRDTVLSDRAKAAGRRFIPCVSRAPGGRLVLDL</sequence>
<dbReference type="SUPFAM" id="SSF54292">
    <property type="entry name" value="2Fe-2S ferredoxin-like"/>
    <property type="match status" value="1"/>
</dbReference>
<dbReference type="CDD" id="cd00207">
    <property type="entry name" value="fer2"/>
    <property type="match status" value="1"/>
</dbReference>
<gene>
    <name evidence="2" type="ORF">GYA93_10645</name>
</gene>
<comment type="caution">
    <text evidence="2">The sequence shown here is derived from an EMBL/GenBank/DDBJ whole genome shotgun (WGS) entry which is preliminary data.</text>
</comment>
<accession>A0A7K3LPD5</accession>
<reference evidence="2 3" key="1">
    <citation type="submission" date="2020-01" db="EMBL/GenBank/DDBJ databases">
        <title>Investigation of new actinobacteria for the biodesulphurisation of diesel fuel.</title>
        <authorList>
            <person name="Athi Narayanan S.M."/>
        </authorList>
    </citation>
    <scope>NUCLEOTIDE SEQUENCE [LARGE SCALE GENOMIC DNA]</scope>
    <source>
        <strain evidence="2 3">213E</strain>
    </source>
</reference>